<reference evidence="2 3" key="1">
    <citation type="submission" date="2015-10" db="EMBL/GenBank/DDBJ databases">
        <title>Full genome of DAOMC 229536 Phialocephala scopiformis, a fungal endophyte of spruce producing the potent anti-insectan compound rugulosin.</title>
        <authorList>
            <consortium name="DOE Joint Genome Institute"/>
            <person name="Walker A.K."/>
            <person name="Frasz S.L."/>
            <person name="Seifert K.A."/>
            <person name="Miller J.D."/>
            <person name="Mondo S.J."/>
            <person name="Labutti K."/>
            <person name="Lipzen A."/>
            <person name="Dockter R."/>
            <person name="Kennedy M."/>
            <person name="Grigoriev I.V."/>
            <person name="Spatafora J.W."/>
        </authorList>
    </citation>
    <scope>NUCLEOTIDE SEQUENCE [LARGE SCALE GENOMIC DNA]</scope>
    <source>
        <strain evidence="2 3">CBS 120377</strain>
    </source>
</reference>
<dbReference type="AlphaFoldDB" id="A0A194WZ45"/>
<gene>
    <name evidence="2" type="ORF">LY89DRAFT_721287</name>
</gene>
<evidence type="ECO:0000256" key="1">
    <source>
        <dbReference type="SAM" id="MobiDB-lite"/>
    </source>
</evidence>
<evidence type="ECO:0000313" key="2">
    <source>
        <dbReference type="EMBL" id="KUJ13228.1"/>
    </source>
</evidence>
<evidence type="ECO:0000313" key="3">
    <source>
        <dbReference type="Proteomes" id="UP000070700"/>
    </source>
</evidence>
<dbReference type="GeneID" id="28828352"/>
<dbReference type="Proteomes" id="UP000070700">
    <property type="component" value="Unassembled WGS sequence"/>
</dbReference>
<name>A0A194WZ45_MOLSC</name>
<keyword evidence="3" id="KW-1185">Reference proteome</keyword>
<feature type="region of interest" description="Disordered" evidence="1">
    <location>
        <begin position="1"/>
        <end position="21"/>
    </location>
</feature>
<dbReference type="InParanoid" id="A0A194WZ45"/>
<organism evidence="2 3">
    <name type="scientific">Mollisia scopiformis</name>
    <name type="common">Conifer needle endophyte fungus</name>
    <name type="synonym">Phialocephala scopiformis</name>
    <dbReference type="NCBI Taxonomy" id="149040"/>
    <lineage>
        <taxon>Eukaryota</taxon>
        <taxon>Fungi</taxon>
        <taxon>Dikarya</taxon>
        <taxon>Ascomycota</taxon>
        <taxon>Pezizomycotina</taxon>
        <taxon>Leotiomycetes</taxon>
        <taxon>Helotiales</taxon>
        <taxon>Mollisiaceae</taxon>
        <taxon>Mollisia</taxon>
    </lineage>
</organism>
<sequence length="239" mass="27525">MEDTTPNHIPPPISRDTFQAGSMKPHTYSMTAIRDAIIDHLNRSEDELTERQRLALERYKYQGSWNMSQPTSLENLTKFYNFFNDIFFNGILTGYCKIGTYKAFRLIHGEAAQDLEHEDEFAGHGDFWQAIASELELATRGDKGAAHQLFNLPLDLQRQTSLSAALSTGAELPKEPGLSMVLRQWRFDSGGLFEDCERQRAIRTAWRREAEMAVKRYFQIERRNMCLTSGWVEGNKSDY</sequence>
<accession>A0A194WZ45</accession>
<dbReference type="EMBL" id="KQ947422">
    <property type="protein sequence ID" value="KUJ13228.1"/>
    <property type="molecule type" value="Genomic_DNA"/>
</dbReference>
<proteinExistence type="predicted"/>
<dbReference type="RefSeq" id="XP_018067583.1">
    <property type="nucleotide sequence ID" value="XM_018218626.1"/>
</dbReference>
<protein>
    <submittedName>
        <fullName evidence="2">Uncharacterized protein</fullName>
    </submittedName>
</protein>
<dbReference type="OrthoDB" id="5236983at2759"/>
<dbReference type="KEGG" id="psco:LY89DRAFT_721287"/>